<name>A0A934RRC3_9BACT</name>
<gene>
    <name evidence="3" type="ORF">JIN78_03525</name>
</gene>
<keyword evidence="1" id="KW-0175">Coiled coil</keyword>
<keyword evidence="4" id="KW-1185">Reference proteome</keyword>
<sequence length="113" mass="12574">MSAQQKNGENHKEGEAPTNNGQALPEAAPHGDPQVAQIRQLIFGEQMVGYEDRFSKLEQKLNDEIDQMRAAVDKSLSELREAMQKRSDEVEAASVPRSQIAESLEQLARTLRG</sequence>
<dbReference type="AlphaFoldDB" id="A0A934RRC3"/>
<dbReference type="RefSeq" id="WP_200390551.1">
    <property type="nucleotide sequence ID" value="NZ_JAENIO010000005.1"/>
</dbReference>
<protein>
    <submittedName>
        <fullName evidence="3">Uncharacterized protein</fullName>
    </submittedName>
</protein>
<proteinExistence type="predicted"/>
<evidence type="ECO:0000313" key="3">
    <source>
        <dbReference type="EMBL" id="MBK1833121.1"/>
    </source>
</evidence>
<evidence type="ECO:0000256" key="2">
    <source>
        <dbReference type="SAM" id="MobiDB-lite"/>
    </source>
</evidence>
<evidence type="ECO:0000256" key="1">
    <source>
        <dbReference type="SAM" id="Coils"/>
    </source>
</evidence>
<accession>A0A934RRC3</accession>
<dbReference type="Proteomes" id="UP000604083">
    <property type="component" value="Unassembled WGS sequence"/>
</dbReference>
<feature type="region of interest" description="Disordered" evidence="2">
    <location>
        <begin position="1"/>
        <end position="34"/>
    </location>
</feature>
<dbReference type="EMBL" id="JAENIO010000005">
    <property type="protein sequence ID" value="MBK1833121.1"/>
    <property type="molecule type" value="Genomic_DNA"/>
</dbReference>
<comment type="caution">
    <text evidence="3">The sequence shown here is derived from an EMBL/GenBank/DDBJ whole genome shotgun (WGS) entry which is preliminary data.</text>
</comment>
<organism evidence="3 4">
    <name type="scientific">Roseibacillus ishigakijimensis</name>
    <dbReference type="NCBI Taxonomy" id="454146"/>
    <lineage>
        <taxon>Bacteria</taxon>
        <taxon>Pseudomonadati</taxon>
        <taxon>Verrucomicrobiota</taxon>
        <taxon>Verrucomicrobiia</taxon>
        <taxon>Verrucomicrobiales</taxon>
        <taxon>Verrucomicrobiaceae</taxon>
        <taxon>Roseibacillus</taxon>
    </lineage>
</organism>
<feature type="coiled-coil region" evidence="1">
    <location>
        <begin position="47"/>
        <end position="85"/>
    </location>
</feature>
<evidence type="ECO:0000313" key="4">
    <source>
        <dbReference type="Proteomes" id="UP000604083"/>
    </source>
</evidence>
<reference evidence="3" key="1">
    <citation type="submission" date="2021-01" db="EMBL/GenBank/DDBJ databases">
        <title>Modified the classification status of verrucomicrobia.</title>
        <authorList>
            <person name="Feng X."/>
        </authorList>
    </citation>
    <scope>NUCLEOTIDE SEQUENCE</scope>
    <source>
        <strain evidence="3">KCTC 12986</strain>
    </source>
</reference>